<feature type="region of interest" description="Disordered" evidence="3">
    <location>
        <begin position="230"/>
        <end position="275"/>
    </location>
</feature>
<organism evidence="5 6">
    <name type="scientific">Microthyrium microscopicum</name>
    <dbReference type="NCBI Taxonomy" id="703497"/>
    <lineage>
        <taxon>Eukaryota</taxon>
        <taxon>Fungi</taxon>
        <taxon>Dikarya</taxon>
        <taxon>Ascomycota</taxon>
        <taxon>Pezizomycotina</taxon>
        <taxon>Dothideomycetes</taxon>
        <taxon>Dothideomycetes incertae sedis</taxon>
        <taxon>Microthyriales</taxon>
        <taxon>Microthyriaceae</taxon>
        <taxon>Microthyrium</taxon>
    </lineage>
</organism>
<feature type="compositionally biased region" description="Polar residues" evidence="3">
    <location>
        <begin position="310"/>
        <end position="331"/>
    </location>
</feature>
<sequence length="705" mass="78856">MEHDGAGIQPCPFCGQSYRHYDYLVEHIEKRHTDGSEFVFRDGPEHRASPERTPSPPLLPPPSRRPPSVLRKPLTGYSSMEMNITPPLPNRAPPPAPIAVTPTIRTVPEDDISEESDNSSDDAAEDEFVSCPLEECGEEVPASEIDEHIELHQAEQVVLDDPSSAPQQQLQHQNQHHYHSRHYSSSTSSRSHKSKVYASSQSTITSPKDPDLNSHALNSYYAPQACINQHSPTSAKSRKMDHFKVGSSASSATSSNPVSPNRRRSSPAAMFSSSSTAGTLVNSETSSFLLHPANISSDRPIGVSSDEENASISDQASQFDAETKPQLSTNLPEPLRNVNENPRKLRRKRHHSGFSWNGIKRKYSFINGLFGDPGKRKSSRDLNPIRLGRKELGPHAYEKHMPKWLYQQLERGPKVHRYNHISRDGRVVKHEVVENETPGIVPMLARLSELDPDVGYAFYCHPATTHVCKESNEGGFCGYRNIQMQVSYLQGAKAVGHEMFPGNQVPGILHLQDVIENAWDNGISPISRQQIGTLKGTRKWIGTLEAMALYANLNIDCEVYAFADSKEQYAHENLCDKVEAYFQSGVSQTTNYAGHPAPGERINRTLLPPLYLQQPGHSLTIIGIERHVSGERFLMVLDPMYRTSRGMNQLLDVGPRGLRRAKTEAMKIYRRGDHRLSRYEEFEILILSAPPPAFPAWEVGKRTPR</sequence>
<reference evidence="5" key="1">
    <citation type="journal article" date="2020" name="Stud. Mycol.">
        <title>101 Dothideomycetes genomes: a test case for predicting lifestyles and emergence of pathogens.</title>
        <authorList>
            <person name="Haridas S."/>
            <person name="Albert R."/>
            <person name="Binder M."/>
            <person name="Bloem J."/>
            <person name="Labutti K."/>
            <person name="Salamov A."/>
            <person name="Andreopoulos B."/>
            <person name="Baker S."/>
            <person name="Barry K."/>
            <person name="Bills G."/>
            <person name="Bluhm B."/>
            <person name="Cannon C."/>
            <person name="Castanera R."/>
            <person name="Culley D."/>
            <person name="Daum C."/>
            <person name="Ezra D."/>
            <person name="Gonzalez J."/>
            <person name="Henrissat B."/>
            <person name="Kuo A."/>
            <person name="Liang C."/>
            <person name="Lipzen A."/>
            <person name="Lutzoni F."/>
            <person name="Magnuson J."/>
            <person name="Mondo S."/>
            <person name="Nolan M."/>
            <person name="Ohm R."/>
            <person name="Pangilinan J."/>
            <person name="Park H.-J."/>
            <person name="Ramirez L."/>
            <person name="Alfaro M."/>
            <person name="Sun H."/>
            <person name="Tritt A."/>
            <person name="Yoshinaga Y."/>
            <person name="Zwiers L.-H."/>
            <person name="Turgeon B."/>
            <person name="Goodwin S."/>
            <person name="Spatafora J."/>
            <person name="Crous P."/>
            <person name="Grigoriev I."/>
        </authorList>
    </citation>
    <scope>NUCLEOTIDE SEQUENCE</scope>
    <source>
        <strain evidence="5">CBS 115976</strain>
    </source>
</reference>
<keyword evidence="6" id="KW-1185">Reference proteome</keyword>
<feature type="compositionally biased region" description="Low complexity" evidence="3">
    <location>
        <begin position="247"/>
        <end position="275"/>
    </location>
</feature>
<evidence type="ECO:0000256" key="2">
    <source>
        <dbReference type="PROSITE-ProRule" id="PRU00042"/>
    </source>
</evidence>
<keyword evidence="2" id="KW-0863">Zinc-finger</keyword>
<feature type="compositionally biased region" description="Polar residues" evidence="3">
    <location>
        <begin position="197"/>
        <end position="206"/>
    </location>
</feature>
<feature type="compositionally biased region" description="Acidic residues" evidence="3">
    <location>
        <begin position="109"/>
        <end position="126"/>
    </location>
</feature>
<dbReference type="AlphaFoldDB" id="A0A6A6UDK0"/>
<dbReference type="PANTHER" id="PTHR48153:SF4">
    <property type="entry name" value="UBIQUITIN CARBOXYL-TERMINAL HYDROLASE MUG105"/>
    <property type="match status" value="1"/>
</dbReference>
<proteinExistence type="predicted"/>
<dbReference type="PROSITE" id="PS00028">
    <property type="entry name" value="ZINC_FINGER_C2H2_1"/>
    <property type="match status" value="1"/>
</dbReference>
<dbReference type="Proteomes" id="UP000799302">
    <property type="component" value="Unassembled WGS sequence"/>
</dbReference>
<keyword evidence="1" id="KW-0378">Hydrolase</keyword>
<dbReference type="InterPro" id="IPR012462">
    <property type="entry name" value="UFSP1/2_DUB_cat"/>
</dbReference>
<dbReference type="InterPro" id="IPR013087">
    <property type="entry name" value="Znf_C2H2_type"/>
</dbReference>
<feature type="compositionally biased region" description="Pro residues" evidence="3">
    <location>
        <begin position="53"/>
        <end position="65"/>
    </location>
</feature>
<dbReference type="OrthoDB" id="288987at2759"/>
<keyword evidence="2" id="KW-0862">Zinc</keyword>
<dbReference type="Gene3D" id="3.90.70.130">
    <property type="match status" value="1"/>
</dbReference>
<feature type="compositionally biased region" description="Basic and acidic residues" evidence="3">
    <location>
        <begin position="35"/>
        <end position="50"/>
    </location>
</feature>
<name>A0A6A6UDK0_9PEZI</name>
<evidence type="ECO:0000256" key="3">
    <source>
        <dbReference type="SAM" id="MobiDB-lite"/>
    </source>
</evidence>
<feature type="region of interest" description="Disordered" evidence="3">
    <location>
        <begin position="159"/>
        <end position="211"/>
    </location>
</feature>
<dbReference type="SMART" id="SM00355">
    <property type="entry name" value="ZnF_C2H2"/>
    <property type="match status" value="2"/>
</dbReference>
<evidence type="ECO:0000256" key="1">
    <source>
        <dbReference type="ARBA" id="ARBA00022801"/>
    </source>
</evidence>
<feature type="compositionally biased region" description="Pro residues" evidence="3">
    <location>
        <begin position="86"/>
        <end position="97"/>
    </location>
</feature>
<evidence type="ECO:0000259" key="4">
    <source>
        <dbReference type="PROSITE" id="PS50157"/>
    </source>
</evidence>
<evidence type="ECO:0000313" key="5">
    <source>
        <dbReference type="EMBL" id="KAF2668984.1"/>
    </source>
</evidence>
<dbReference type="PROSITE" id="PS50157">
    <property type="entry name" value="ZINC_FINGER_C2H2_2"/>
    <property type="match status" value="1"/>
</dbReference>
<dbReference type="EMBL" id="MU004235">
    <property type="protein sequence ID" value="KAF2668984.1"/>
    <property type="molecule type" value="Genomic_DNA"/>
</dbReference>
<keyword evidence="2" id="KW-0479">Metal-binding</keyword>
<feature type="region of interest" description="Disordered" evidence="3">
    <location>
        <begin position="293"/>
        <end position="338"/>
    </location>
</feature>
<gene>
    <name evidence="5" type="ORF">BT63DRAFT_247395</name>
</gene>
<protein>
    <submittedName>
        <fullName evidence="5">DUF1671-domain-containing protein</fullName>
    </submittedName>
</protein>
<feature type="domain" description="C2H2-type" evidence="4">
    <location>
        <begin position="9"/>
        <end position="37"/>
    </location>
</feature>
<feature type="region of interest" description="Disordered" evidence="3">
    <location>
        <begin position="35"/>
        <end position="126"/>
    </location>
</feature>
<evidence type="ECO:0000313" key="6">
    <source>
        <dbReference type="Proteomes" id="UP000799302"/>
    </source>
</evidence>
<accession>A0A6A6UDK0</accession>
<dbReference type="GO" id="GO:0008270">
    <property type="term" value="F:zinc ion binding"/>
    <property type="evidence" value="ECO:0007669"/>
    <property type="project" value="UniProtKB-KW"/>
</dbReference>
<dbReference type="PANTHER" id="PTHR48153">
    <property type="entry name" value="UFM1-SPECIFIC PROTEASE 2"/>
    <property type="match status" value="1"/>
</dbReference>
<dbReference type="GO" id="GO:0019783">
    <property type="term" value="F:ubiquitin-like protein peptidase activity"/>
    <property type="evidence" value="ECO:0007669"/>
    <property type="project" value="TreeGrafter"/>
</dbReference>
<dbReference type="Pfam" id="PF07910">
    <property type="entry name" value="Peptidase_C78"/>
    <property type="match status" value="1"/>
</dbReference>